<comment type="caution">
    <text evidence="5">The sequence shown here is derived from an EMBL/GenBank/DDBJ whole genome shotgun (WGS) entry which is preliminary data.</text>
</comment>
<feature type="repeat" description="ANK" evidence="3">
    <location>
        <begin position="276"/>
        <end position="308"/>
    </location>
</feature>
<evidence type="ECO:0000313" key="6">
    <source>
        <dbReference type="Proteomes" id="UP001221686"/>
    </source>
</evidence>
<keyword evidence="1" id="KW-0677">Repeat</keyword>
<name>A0ABT5E6V6_9BACT</name>
<sequence>MAPEDFAPMDDDPLLEAVRVGSIDDVRRALSRAPADLDGRSHAYDYTPLELAIALDRGDVVRLLLDAGADANAPSANDTDALTVAIEEYGEDTRPMIELLLAHGARPTDAALLAAARAGDLWAVDRLLAALSAESASSRDLEEIEGALLAAAVRRGDAALFERVRARSDDVSGPYLQWAFEAAADSGQSGMWGRLLQLGEPDLPRALQSAVLAFLRSGTPGQYELLRQITRAAGPAAASQLFAFAVTCGLAVSDRTEALLALARECGGDLEARDAAGMTALLMAADRHHIEHMRRLIALGADRRARDASGRGLSAHVERWPQSVRLAETRAYLVELGVPTERPIGGEPLPSRDPVGPALVVGFALAAAIVAVVLLLHALGLL</sequence>
<dbReference type="RefSeq" id="WP_272090103.1">
    <property type="nucleotide sequence ID" value="NZ_JAQNDL010000003.1"/>
</dbReference>
<reference evidence="5 6" key="1">
    <citation type="submission" date="2022-11" db="EMBL/GenBank/DDBJ databases">
        <title>Minimal conservation of predation-associated metabolite biosynthetic gene clusters underscores biosynthetic potential of Myxococcota including descriptions for ten novel species: Archangium lansinium sp. nov., Myxococcus landrumus sp. nov., Nannocystis bai.</title>
        <authorList>
            <person name="Ahearne A."/>
            <person name="Stevens C."/>
            <person name="Dowd S."/>
        </authorList>
    </citation>
    <scope>NUCLEOTIDE SEQUENCE [LARGE SCALE GENOMIC DNA]</scope>
    <source>
        <strain evidence="5 6">BB15-2</strain>
    </source>
</reference>
<accession>A0ABT5E6V6</accession>
<protein>
    <recommendedName>
        <fullName evidence="7">Ankyrin repeat domain-containing protein</fullName>
    </recommendedName>
</protein>
<evidence type="ECO:0000256" key="1">
    <source>
        <dbReference type="ARBA" id="ARBA00022737"/>
    </source>
</evidence>
<organism evidence="5 6">
    <name type="scientific">Nannocystis bainbridge</name>
    <dbReference type="NCBI Taxonomy" id="2995303"/>
    <lineage>
        <taxon>Bacteria</taxon>
        <taxon>Pseudomonadati</taxon>
        <taxon>Myxococcota</taxon>
        <taxon>Polyangia</taxon>
        <taxon>Nannocystales</taxon>
        <taxon>Nannocystaceae</taxon>
        <taxon>Nannocystis</taxon>
    </lineage>
</organism>
<dbReference type="PANTHER" id="PTHR24171">
    <property type="entry name" value="ANKYRIN REPEAT DOMAIN-CONTAINING PROTEIN 39-RELATED"/>
    <property type="match status" value="1"/>
</dbReference>
<proteinExistence type="predicted"/>
<keyword evidence="4" id="KW-0472">Membrane</keyword>
<dbReference type="Gene3D" id="1.25.40.20">
    <property type="entry name" value="Ankyrin repeat-containing domain"/>
    <property type="match status" value="2"/>
</dbReference>
<evidence type="ECO:0008006" key="7">
    <source>
        <dbReference type="Google" id="ProtNLM"/>
    </source>
</evidence>
<keyword evidence="2 3" id="KW-0040">ANK repeat</keyword>
<gene>
    <name evidence="5" type="ORF">POL25_32130</name>
</gene>
<feature type="transmembrane region" description="Helical" evidence="4">
    <location>
        <begin position="358"/>
        <end position="379"/>
    </location>
</feature>
<dbReference type="Pfam" id="PF00023">
    <property type="entry name" value="Ank"/>
    <property type="match status" value="1"/>
</dbReference>
<dbReference type="InterPro" id="IPR036770">
    <property type="entry name" value="Ankyrin_rpt-contain_sf"/>
</dbReference>
<dbReference type="PROSITE" id="PS50088">
    <property type="entry name" value="ANK_REPEAT"/>
    <property type="match status" value="2"/>
</dbReference>
<keyword evidence="4" id="KW-1133">Transmembrane helix</keyword>
<dbReference type="SUPFAM" id="SSF48403">
    <property type="entry name" value="Ankyrin repeat"/>
    <property type="match status" value="1"/>
</dbReference>
<evidence type="ECO:0000256" key="3">
    <source>
        <dbReference type="PROSITE-ProRule" id="PRU00023"/>
    </source>
</evidence>
<evidence type="ECO:0000313" key="5">
    <source>
        <dbReference type="EMBL" id="MDC0721601.1"/>
    </source>
</evidence>
<evidence type="ECO:0000256" key="4">
    <source>
        <dbReference type="SAM" id="Phobius"/>
    </source>
</evidence>
<evidence type="ECO:0000256" key="2">
    <source>
        <dbReference type="ARBA" id="ARBA00023043"/>
    </source>
</evidence>
<keyword evidence="6" id="KW-1185">Reference proteome</keyword>
<keyword evidence="4" id="KW-0812">Transmembrane</keyword>
<dbReference type="PROSITE" id="PS50297">
    <property type="entry name" value="ANK_REP_REGION"/>
    <property type="match status" value="2"/>
</dbReference>
<dbReference type="SMART" id="SM00248">
    <property type="entry name" value="ANK"/>
    <property type="match status" value="3"/>
</dbReference>
<feature type="repeat" description="ANK" evidence="3">
    <location>
        <begin position="44"/>
        <end position="76"/>
    </location>
</feature>
<dbReference type="Proteomes" id="UP001221686">
    <property type="component" value="Unassembled WGS sequence"/>
</dbReference>
<dbReference type="EMBL" id="JAQNDL010000003">
    <property type="protein sequence ID" value="MDC0721601.1"/>
    <property type="molecule type" value="Genomic_DNA"/>
</dbReference>
<dbReference type="InterPro" id="IPR002110">
    <property type="entry name" value="Ankyrin_rpt"/>
</dbReference>